<evidence type="ECO:0000259" key="10">
    <source>
        <dbReference type="PROSITE" id="PS51755"/>
    </source>
</evidence>
<keyword evidence="12" id="KW-1185">Reference proteome</keyword>
<evidence type="ECO:0000256" key="1">
    <source>
        <dbReference type="ARBA" id="ARBA00022553"/>
    </source>
</evidence>
<proteinExistence type="predicted"/>
<keyword evidence="4 7" id="KW-0238">DNA-binding</keyword>
<dbReference type="RefSeq" id="WP_313764798.1">
    <property type="nucleotide sequence ID" value="NZ_BAAAVH010000021.1"/>
</dbReference>
<evidence type="ECO:0000256" key="5">
    <source>
        <dbReference type="ARBA" id="ARBA00023163"/>
    </source>
</evidence>
<dbReference type="Pfam" id="PF00486">
    <property type="entry name" value="Trans_reg_C"/>
    <property type="match status" value="1"/>
</dbReference>
<dbReference type="SMART" id="SM00862">
    <property type="entry name" value="Trans_reg_C"/>
    <property type="match status" value="1"/>
</dbReference>
<dbReference type="CDD" id="cd00383">
    <property type="entry name" value="trans_reg_C"/>
    <property type="match status" value="1"/>
</dbReference>
<evidence type="ECO:0000256" key="7">
    <source>
        <dbReference type="PROSITE-ProRule" id="PRU01091"/>
    </source>
</evidence>
<evidence type="ECO:0000256" key="6">
    <source>
        <dbReference type="PROSITE-ProRule" id="PRU00169"/>
    </source>
</evidence>
<dbReference type="SUPFAM" id="SSF46894">
    <property type="entry name" value="C-terminal effector domain of the bipartite response regulators"/>
    <property type="match status" value="1"/>
</dbReference>
<dbReference type="InterPro" id="IPR011006">
    <property type="entry name" value="CheY-like_superfamily"/>
</dbReference>
<evidence type="ECO:0000259" key="9">
    <source>
        <dbReference type="PROSITE" id="PS50110"/>
    </source>
</evidence>
<comment type="caution">
    <text evidence="11">The sequence shown here is derived from an EMBL/GenBank/DDBJ whole genome shotgun (WGS) entry which is preliminary data.</text>
</comment>
<keyword evidence="5" id="KW-0804">Transcription</keyword>
<feature type="compositionally biased region" description="Pro residues" evidence="8">
    <location>
        <begin position="158"/>
        <end position="176"/>
    </location>
</feature>
<evidence type="ECO:0000313" key="12">
    <source>
        <dbReference type="Proteomes" id="UP001596067"/>
    </source>
</evidence>
<keyword evidence="2" id="KW-0902">Two-component regulatory system</keyword>
<sequence length="275" mass="29940">MNPTVPATAPAAQPHILIVEDDEVIREATRMALERYGFPVSTAADGLEGLEAFRAARPDLMLLDVMLPLLDGVGLCRRIREESQLPILMMSARTDPIDVVSGLEAGADDYVVKPFESAVLVARIRTVLRRVRTVPAAEAPAPAPAPAPVPVDRAEPAPTAPPLPEHVPTAPAPTAPAPRSVRSFDGMEVDTESMEVRVHGRLVPLTPTELRLLLEFTAAPGIVLERSTLLERVWDYEWGADTRVVDVHVQRLRAKIGSGRIETVRGFGYKLRRPA</sequence>
<dbReference type="InterPro" id="IPR039420">
    <property type="entry name" value="WalR-like"/>
</dbReference>
<accession>A0ABW1F385</accession>
<evidence type="ECO:0000256" key="2">
    <source>
        <dbReference type="ARBA" id="ARBA00023012"/>
    </source>
</evidence>
<dbReference type="Pfam" id="PF00072">
    <property type="entry name" value="Response_reg"/>
    <property type="match status" value="1"/>
</dbReference>
<dbReference type="PROSITE" id="PS50110">
    <property type="entry name" value="RESPONSE_REGULATORY"/>
    <property type="match status" value="1"/>
</dbReference>
<feature type="domain" description="OmpR/PhoB-type" evidence="10">
    <location>
        <begin position="179"/>
        <end position="273"/>
    </location>
</feature>
<dbReference type="PANTHER" id="PTHR48111:SF21">
    <property type="entry name" value="DNA-BINDING DUAL MASTER TRANSCRIPTIONAL REGULATOR RPAA"/>
    <property type="match status" value="1"/>
</dbReference>
<dbReference type="InterPro" id="IPR036388">
    <property type="entry name" value="WH-like_DNA-bd_sf"/>
</dbReference>
<dbReference type="SUPFAM" id="SSF52172">
    <property type="entry name" value="CheY-like"/>
    <property type="match status" value="1"/>
</dbReference>
<feature type="DNA-binding region" description="OmpR/PhoB-type" evidence="7">
    <location>
        <begin position="179"/>
        <end position="273"/>
    </location>
</feature>
<gene>
    <name evidence="11" type="ORF">ACFP0N_28130</name>
</gene>
<evidence type="ECO:0000256" key="8">
    <source>
        <dbReference type="SAM" id="MobiDB-lite"/>
    </source>
</evidence>
<dbReference type="InterPro" id="IPR001789">
    <property type="entry name" value="Sig_transdc_resp-reg_receiver"/>
</dbReference>
<organism evidence="11 12">
    <name type="scientific">Kitasatospora aburaviensis</name>
    <dbReference type="NCBI Taxonomy" id="67265"/>
    <lineage>
        <taxon>Bacteria</taxon>
        <taxon>Bacillati</taxon>
        <taxon>Actinomycetota</taxon>
        <taxon>Actinomycetes</taxon>
        <taxon>Kitasatosporales</taxon>
        <taxon>Streptomycetaceae</taxon>
        <taxon>Kitasatospora</taxon>
    </lineage>
</organism>
<evidence type="ECO:0000256" key="3">
    <source>
        <dbReference type="ARBA" id="ARBA00023015"/>
    </source>
</evidence>
<name>A0ABW1F385_9ACTN</name>
<dbReference type="Proteomes" id="UP001596067">
    <property type="component" value="Unassembled WGS sequence"/>
</dbReference>
<dbReference type="PROSITE" id="PS51755">
    <property type="entry name" value="OMPR_PHOB"/>
    <property type="match status" value="1"/>
</dbReference>
<dbReference type="Gene3D" id="3.40.50.2300">
    <property type="match status" value="1"/>
</dbReference>
<evidence type="ECO:0000256" key="4">
    <source>
        <dbReference type="ARBA" id="ARBA00023125"/>
    </source>
</evidence>
<dbReference type="Gene3D" id="1.10.10.10">
    <property type="entry name" value="Winged helix-like DNA-binding domain superfamily/Winged helix DNA-binding domain"/>
    <property type="match status" value="1"/>
</dbReference>
<protein>
    <submittedName>
        <fullName evidence="11">Response regulator transcription factor</fullName>
    </submittedName>
</protein>
<dbReference type="CDD" id="cd17574">
    <property type="entry name" value="REC_OmpR"/>
    <property type="match status" value="1"/>
</dbReference>
<dbReference type="EMBL" id="JBHSOD010000046">
    <property type="protein sequence ID" value="MFC5888841.1"/>
    <property type="molecule type" value="Genomic_DNA"/>
</dbReference>
<keyword evidence="1 6" id="KW-0597">Phosphoprotein</keyword>
<dbReference type="SMART" id="SM00448">
    <property type="entry name" value="REC"/>
    <property type="match status" value="1"/>
</dbReference>
<reference evidence="12" key="1">
    <citation type="journal article" date="2019" name="Int. J. Syst. Evol. Microbiol.">
        <title>The Global Catalogue of Microorganisms (GCM) 10K type strain sequencing project: providing services to taxonomists for standard genome sequencing and annotation.</title>
        <authorList>
            <consortium name="The Broad Institute Genomics Platform"/>
            <consortium name="The Broad Institute Genome Sequencing Center for Infectious Disease"/>
            <person name="Wu L."/>
            <person name="Ma J."/>
        </authorList>
    </citation>
    <scope>NUCLEOTIDE SEQUENCE [LARGE SCALE GENOMIC DNA]</scope>
    <source>
        <strain evidence="12">CGMCC 4.1469</strain>
    </source>
</reference>
<feature type="domain" description="Response regulatory" evidence="9">
    <location>
        <begin position="15"/>
        <end position="128"/>
    </location>
</feature>
<dbReference type="InterPro" id="IPR001867">
    <property type="entry name" value="OmpR/PhoB-type_DNA-bd"/>
</dbReference>
<dbReference type="PANTHER" id="PTHR48111">
    <property type="entry name" value="REGULATOR OF RPOS"/>
    <property type="match status" value="1"/>
</dbReference>
<feature type="region of interest" description="Disordered" evidence="8">
    <location>
        <begin position="135"/>
        <end position="181"/>
    </location>
</feature>
<evidence type="ECO:0000313" key="11">
    <source>
        <dbReference type="EMBL" id="MFC5888841.1"/>
    </source>
</evidence>
<dbReference type="InterPro" id="IPR016032">
    <property type="entry name" value="Sig_transdc_resp-reg_C-effctor"/>
</dbReference>
<keyword evidence="3" id="KW-0805">Transcription regulation</keyword>
<feature type="modified residue" description="4-aspartylphosphate" evidence="6">
    <location>
        <position position="64"/>
    </location>
</feature>